<dbReference type="STRING" id="1338011.BD94_0503"/>
<accession>A0A077EC26</accession>
<reference evidence="1" key="1">
    <citation type="journal article" date="2013" name="Lancet">
        <title>First case of E anophelis outbreak in an intensive-care unit.</title>
        <authorList>
            <person name="Teo J."/>
            <person name="Tan S.Y."/>
            <person name="Tay M."/>
            <person name="Ding Y."/>
            <person name="Kjelleberg S."/>
            <person name="Givskov M."/>
            <person name="Lin R.T."/>
            <person name="Yang L."/>
        </authorList>
    </citation>
    <scope>NUCLEOTIDE SEQUENCE [LARGE SCALE GENOMIC DNA]</scope>
    <source>
        <strain evidence="1">NUHP1</strain>
    </source>
</reference>
<dbReference type="EMBL" id="CP007547">
    <property type="protein sequence ID" value="AIL44278.1"/>
    <property type="molecule type" value="Genomic_DNA"/>
</dbReference>
<proteinExistence type="predicted"/>
<evidence type="ECO:0000313" key="1">
    <source>
        <dbReference type="EMBL" id="AIL44278.1"/>
    </source>
</evidence>
<reference evidence="1" key="2">
    <citation type="journal article" date="2015" name="Genome Biol. Evol.">
        <title>Complete Genome Sequence and Transcriptomic Analysis of the Novel Pathogen Elizabethkingia anophelis in Response to Oxidative Stress.</title>
        <authorList>
            <person name="Li Y."/>
            <person name="Liu Y."/>
            <person name="Chew S.C."/>
            <person name="Tay M."/>
            <person name="Salido M.M."/>
            <person name="Teo J."/>
            <person name="Lauro F.M."/>
            <person name="Givskov M."/>
            <person name="Yang L."/>
        </authorList>
    </citation>
    <scope>NUCLEOTIDE SEQUENCE</scope>
    <source>
        <strain evidence="1">NUHP1</strain>
    </source>
</reference>
<name>A0A077EC26_9FLAO</name>
<dbReference type="KEGG" id="eao:BD94_0503"/>
<dbReference type="Proteomes" id="UP000028933">
    <property type="component" value="Chromosome"/>
</dbReference>
<dbReference type="HOGENOM" id="CLU_3308914_0_0_10"/>
<organism evidence="1 2">
    <name type="scientific">Elizabethkingia anophelis NUHP1</name>
    <dbReference type="NCBI Taxonomy" id="1338011"/>
    <lineage>
        <taxon>Bacteria</taxon>
        <taxon>Pseudomonadati</taxon>
        <taxon>Bacteroidota</taxon>
        <taxon>Flavobacteriia</taxon>
        <taxon>Flavobacteriales</taxon>
        <taxon>Weeksellaceae</taxon>
        <taxon>Elizabethkingia</taxon>
    </lineage>
</organism>
<evidence type="ECO:0000313" key="2">
    <source>
        <dbReference type="Proteomes" id="UP000028933"/>
    </source>
</evidence>
<sequence length="39" mass="4509">MTVLLIVDFIKYQKYKLNSLLLIGFKPNPAFQSQTLPLL</sequence>
<protein>
    <submittedName>
        <fullName evidence="1">Uncharacterized protein</fullName>
    </submittedName>
</protein>
<dbReference type="AlphaFoldDB" id="A0A077EC26"/>
<gene>
    <name evidence="1" type="ORF">BD94_0503</name>
</gene>